<proteinExistence type="predicted"/>
<dbReference type="Proteomes" id="UP001055072">
    <property type="component" value="Unassembled WGS sequence"/>
</dbReference>
<keyword evidence="2" id="KW-1185">Reference proteome</keyword>
<sequence length="125" mass="13601">MAGSGSGLRKYLSRCDDVIDLGAHTIRLRIVWPAYPDYSIVVPIPMKGPRGPLTRGQLFIAIANQFLLYFEHAARNVGSAKGGVHPGFVDLDIGGQSKLRTQNIFIVSLVHAGSSIWQADVELEV</sequence>
<evidence type="ECO:0000313" key="2">
    <source>
        <dbReference type="Proteomes" id="UP001055072"/>
    </source>
</evidence>
<organism evidence="1 2">
    <name type="scientific">Irpex rosettiformis</name>
    <dbReference type="NCBI Taxonomy" id="378272"/>
    <lineage>
        <taxon>Eukaryota</taxon>
        <taxon>Fungi</taxon>
        <taxon>Dikarya</taxon>
        <taxon>Basidiomycota</taxon>
        <taxon>Agaricomycotina</taxon>
        <taxon>Agaricomycetes</taxon>
        <taxon>Polyporales</taxon>
        <taxon>Irpicaceae</taxon>
        <taxon>Irpex</taxon>
    </lineage>
</organism>
<accession>A0ACB8U0C2</accession>
<name>A0ACB8U0C2_9APHY</name>
<gene>
    <name evidence="1" type="ORF">BDY19DRAFT_1058028</name>
</gene>
<reference evidence="1" key="1">
    <citation type="journal article" date="2021" name="Environ. Microbiol.">
        <title>Gene family expansions and transcriptome signatures uncover fungal adaptations to wood decay.</title>
        <authorList>
            <person name="Hage H."/>
            <person name="Miyauchi S."/>
            <person name="Viragh M."/>
            <person name="Drula E."/>
            <person name="Min B."/>
            <person name="Chaduli D."/>
            <person name="Navarro D."/>
            <person name="Favel A."/>
            <person name="Norest M."/>
            <person name="Lesage-Meessen L."/>
            <person name="Balint B."/>
            <person name="Merenyi Z."/>
            <person name="de Eugenio L."/>
            <person name="Morin E."/>
            <person name="Martinez A.T."/>
            <person name="Baldrian P."/>
            <person name="Stursova M."/>
            <person name="Martinez M.J."/>
            <person name="Novotny C."/>
            <person name="Magnuson J.K."/>
            <person name="Spatafora J.W."/>
            <person name="Maurice S."/>
            <person name="Pangilinan J."/>
            <person name="Andreopoulos W."/>
            <person name="LaButti K."/>
            <person name="Hundley H."/>
            <person name="Na H."/>
            <person name="Kuo A."/>
            <person name="Barry K."/>
            <person name="Lipzen A."/>
            <person name="Henrissat B."/>
            <person name="Riley R."/>
            <person name="Ahrendt S."/>
            <person name="Nagy L.G."/>
            <person name="Grigoriev I.V."/>
            <person name="Martin F."/>
            <person name="Rosso M.N."/>
        </authorList>
    </citation>
    <scope>NUCLEOTIDE SEQUENCE</scope>
    <source>
        <strain evidence="1">CBS 384.51</strain>
    </source>
</reference>
<protein>
    <submittedName>
        <fullName evidence="1">Uncharacterized protein</fullName>
    </submittedName>
</protein>
<evidence type="ECO:0000313" key="1">
    <source>
        <dbReference type="EMBL" id="KAI0087534.1"/>
    </source>
</evidence>
<dbReference type="EMBL" id="MU274917">
    <property type="protein sequence ID" value="KAI0087534.1"/>
    <property type="molecule type" value="Genomic_DNA"/>
</dbReference>
<comment type="caution">
    <text evidence="1">The sequence shown here is derived from an EMBL/GenBank/DDBJ whole genome shotgun (WGS) entry which is preliminary data.</text>
</comment>